<accession>A0A3E3ECN9</accession>
<evidence type="ECO:0000256" key="3">
    <source>
        <dbReference type="ARBA" id="ARBA00022448"/>
    </source>
</evidence>
<comment type="caution">
    <text evidence="9">The sequence shown here is derived from an EMBL/GenBank/DDBJ whole genome shotgun (WGS) entry which is preliminary data.</text>
</comment>
<dbReference type="Proteomes" id="UP000261032">
    <property type="component" value="Unassembled WGS sequence"/>
</dbReference>
<evidence type="ECO:0000256" key="7">
    <source>
        <dbReference type="ARBA" id="ARBA00023136"/>
    </source>
</evidence>
<comment type="subcellular location">
    <subcellularLocation>
        <location evidence="1">Cell membrane</location>
        <topology evidence="1">Multi-pass membrane protein</topology>
    </subcellularLocation>
</comment>
<dbReference type="PANTHER" id="PTHR21716:SF53">
    <property type="entry name" value="PERMEASE PERM-RELATED"/>
    <property type="match status" value="1"/>
</dbReference>
<reference evidence="9 10" key="1">
    <citation type="submission" date="2018-08" db="EMBL/GenBank/DDBJ databases">
        <title>A genome reference for cultivated species of the human gut microbiota.</title>
        <authorList>
            <person name="Zou Y."/>
            <person name="Xue W."/>
            <person name="Luo G."/>
        </authorList>
    </citation>
    <scope>NUCLEOTIDE SEQUENCE [LARGE SCALE GENOMIC DNA]</scope>
    <source>
        <strain evidence="9 10">OM06-4</strain>
    </source>
</reference>
<feature type="transmembrane region" description="Helical" evidence="8">
    <location>
        <begin position="298"/>
        <end position="317"/>
    </location>
</feature>
<protein>
    <submittedName>
        <fullName evidence="9">AI-2E family transporter</fullName>
    </submittedName>
</protein>
<dbReference type="AlphaFoldDB" id="A0A3E3ECN9"/>
<feature type="transmembrane region" description="Helical" evidence="8">
    <location>
        <begin position="38"/>
        <end position="60"/>
    </location>
</feature>
<dbReference type="EMBL" id="QUSL01000013">
    <property type="protein sequence ID" value="RGD85045.1"/>
    <property type="molecule type" value="Genomic_DNA"/>
</dbReference>
<sequence length="378" mass="41299">MDGVKIDYKKILEIVLIGIGCYWALNNFQIILDIFNSILAVIMPFLLGIMIAFILNVLMIRIEKILSRFILDKKYTSFKRVISIIVSLLIVIGVIGIIITLIIPELTNAIKVIVKSFPETFEQLQVWINQNGNSFPQLETWINSVDLNSIASELSGLFKIGLTGMLGSTVDVISMFFTSILNLVVGIVFALYILMSKETLKRQSHKLIDAYIPKRISVKLLEVGTLARTTFSNFVIGQTVEAFILGTLCAVGMAVLNLPYAPMVGSLVGITAFVPIVGAFIGGGIGAFMILTVDPMQALIFIIFLIVLQQLEGDLIYPRVVGSSVGLPSIWVLFAVTVGGGLWGITGMLFSVPVLSVVYALIKGHVNKSVTKPKITNN</sequence>
<feature type="transmembrane region" description="Helical" evidence="8">
    <location>
        <begin position="172"/>
        <end position="194"/>
    </location>
</feature>
<feature type="transmembrane region" description="Helical" evidence="8">
    <location>
        <begin position="81"/>
        <end position="103"/>
    </location>
</feature>
<dbReference type="PANTHER" id="PTHR21716">
    <property type="entry name" value="TRANSMEMBRANE PROTEIN"/>
    <property type="match status" value="1"/>
</dbReference>
<proteinExistence type="inferred from homology"/>
<evidence type="ECO:0000256" key="5">
    <source>
        <dbReference type="ARBA" id="ARBA00022692"/>
    </source>
</evidence>
<gene>
    <name evidence="9" type="ORF">DXB93_09670</name>
</gene>
<evidence type="ECO:0000313" key="10">
    <source>
        <dbReference type="Proteomes" id="UP000261032"/>
    </source>
</evidence>
<evidence type="ECO:0000256" key="4">
    <source>
        <dbReference type="ARBA" id="ARBA00022475"/>
    </source>
</evidence>
<keyword evidence="5 8" id="KW-0812">Transmembrane</keyword>
<comment type="similarity">
    <text evidence="2">Belongs to the autoinducer-2 exporter (AI-2E) (TC 2.A.86) family.</text>
</comment>
<keyword evidence="7 8" id="KW-0472">Membrane</keyword>
<name>A0A3E3ECN9_9FIRM</name>
<dbReference type="GO" id="GO:0055085">
    <property type="term" value="P:transmembrane transport"/>
    <property type="evidence" value="ECO:0007669"/>
    <property type="project" value="TreeGrafter"/>
</dbReference>
<dbReference type="Pfam" id="PF01594">
    <property type="entry name" value="AI-2E_transport"/>
    <property type="match status" value="1"/>
</dbReference>
<organism evidence="9 10">
    <name type="scientific">Thomasclavelia ramosa</name>
    <dbReference type="NCBI Taxonomy" id="1547"/>
    <lineage>
        <taxon>Bacteria</taxon>
        <taxon>Bacillati</taxon>
        <taxon>Bacillota</taxon>
        <taxon>Erysipelotrichia</taxon>
        <taxon>Erysipelotrichales</taxon>
        <taxon>Coprobacillaceae</taxon>
        <taxon>Thomasclavelia</taxon>
    </lineage>
</organism>
<feature type="transmembrane region" description="Helical" evidence="8">
    <location>
        <begin position="242"/>
        <end position="261"/>
    </location>
</feature>
<evidence type="ECO:0000256" key="6">
    <source>
        <dbReference type="ARBA" id="ARBA00022989"/>
    </source>
</evidence>
<evidence type="ECO:0000256" key="8">
    <source>
        <dbReference type="SAM" id="Phobius"/>
    </source>
</evidence>
<dbReference type="InterPro" id="IPR002549">
    <property type="entry name" value="AI-2E-like"/>
</dbReference>
<feature type="transmembrane region" description="Helical" evidence="8">
    <location>
        <begin position="329"/>
        <end position="362"/>
    </location>
</feature>
<evidence type="ECO:0000256" key="1">
    <source>
        <dbReference type="ARBA" id="ARBA00004651"/>
    </source>
</evidence>
<keyword evidence="6 8" id="KW-1133">Transmembrane helix</keyword>
<keyword evidence="4" id="KW-1003">Cell membrane</keyword>
<feature type="transmembrane region" description="Helical" evidence="8">
    <location>
        <begin position="267"/>
        <end position="291"/>
    </location>
</feature>
<keyword evidence="3" id="KW-0813">Transport</keyword>
<evidence type="ECO:0000256" key="2">
    <source>
        <dbReference type="ARBA" id="ARBA00009773"/>
    </source>
</evidence>
<feature type="transmembrane region" description="Helical" evidence="8">
    <location>
        <begin position="12"/>
        <end position="32"/>
    </location>
</feature>
<dbReference type="RefSeq" id="WP_117581486.1">
    <property type="nucleotide sequence ID" value="NZ_QUSL01000013.1"/>
</dbReference>
<evidence type="ECO:0000313" key="9">
    <source>
        <dbReference type="EMBL" id="RGD85045.1"/>
    </source>
</evidence>
<dbReference type="GO" id="GO:0005886">
    <property type="term" value="C:plasma membrane"/>
    <property type="evidence" value="ECO:0007669"/>
    <property type="project" value="UniProtKB-SubCell"/>
</dbReference>